<evidence type="ECO:0000313" key="1">
    <source>
        <dbReference type="EMBL" id="STS83566.1"/>
    </source>
</evidence>
<proteinExistence type="predicted"/>
<name>A0A377TXG9_KLEPN</name>
<reference evidence="1 2" key="1">
    <citation type="submission" date="2018-06" db="EMBL/GenBank/DDBJ databases">
        <authorList>
            <consortium name="Pathogen Informatics"/>
            <person name="Doyle S."/>
        </authorList>
    </citation>
    <scope>NUCLEOTIDE SEQUENCE [LARGE SCALE GENOMIC DNA]</scope>
    <source>
        <strain evidence="1 2">NCTC9140</strain>
    </source>
</reference>
<accession>A0A377TXG9</accession>
<organism evidence="1 2">
    <name type="scientific">Klebsiella pneumoniae</name>
    <dbReference type="NCBI Taxonomy" id="573"/>
    <lineage>
        <taxon>Bacteria</taxon>
        <taxon>Pseudomonadati</taxon>
        <taxon>Pseudomonadota</taxon>
        <taxon>Gammaproteobacteria</taxon>
        <taxon>Enterobacterales</taxon>
        <taxon>Enterobacteriaceae</taxon>
        <taxon>Klebsiella/Raoultella group</taxon>
        <taxon>Klebsiella</taxon>
        <taxon>Klebsiella pneumoniae complex</taxon>
    </lineage>
</organism>
<dbReference type="AlphaFoldDB" id="A0A377TXG9"/>
<protein>
    <submittedName>
        <fullName evidence="1">Uncharacterized protein</fullName>
    </submittedName>
</protein>
<dbReference type="Proteomes" id="UP000254938">
    <property type="component" value="Unassembled WGS sequence"/>
</dbReference>
<dbReference type="EMBL" id="UGKQ01000007">
    <property type="protein sequence ID" value="STS83566.1"/>
    <property type="molecule type" value="Genomic_DNA"/>
</dbReference>
<sequence>MVQPSVPWPVLSHRFLYAVRPTTGVPSGVIGRRPVQNVACSTWPPRGNRIAHHHLQGFATRLQQRFVKTDDLRHAADPNALNRSG</sequence>
<gene>
    <name evidence="1" type="ORF">NCTC9140_05333</name>
</gene>
<evidence type="ECO:0000313" key="2">
    <source>
        <dbReference type="Proteomes" id="UP000254938"/>
    </source>
</evidence>